<feature type="transmembrane region" description="Helical" evidence="8">
    <location>
        <begin position="87"/>
        <end position="105"/>
    </location>
</feature>
<evidence type="ECO:0000256" key="5">
    <source>
        <dbReference type="ARBA" id="ARBA00022692"/>
    </source>
</evidence>
<keyword evidence="6 8" id="KW-1133">Transmembrane helix</keyword>
<comment type="similarity">
    <text evidence="2">Belongs to the ElaB/YgaM/YqjD family.</text>
</comment>
<dbReference type="EMBL" id="SOYS01000006">
    <property type="protein sequence ID" value="NIY48530.1"/>
    <property type="molecule type" value="Genomic_DNA"/>
</dbReference>
<keyword evidence="7 8" id="KW-0472">Membrane</keyword>
<feature type="domain" description="DUF883" evidence="10">
    <location>
        <begin position="78"/>
        <end position="105"/>
    </location>
</feature>
<organism evidence="11 12">
    <name type="scientific">Cedecea colo</name>
    <dbReference type="NCBI Taxonomy" id="2552946"/>
    <lineage>
        <taxon>Bacteria</taxon>
        <taxon>Pseudomonadati</taxon>
        <taxon>Pseudomonadota</taxon>
        <taxon>Gammaproteobacteria</taxon>
        <taxon>Enterobacterales</taxon>
        <taxon>Enterobacteriaceae</taxon>
        <taxon>Cedecea</taxon>
    </lineage>
</organism>
<evidence type="ECO:0000256" key="2">
    <source>
        <dbReference type="ARBA" id="ARBA00010423"/>
    </source>
</evidence>
<keyword evidence="5 8" id="KW-0812">Transmembrane</keyword>
<feature type="domain" description="DUF883" evidence="9">
    <location>
        <begin position="16"/>
        <end position="62"/>
    </location>
</feature>
<dbReference type="Pfam" id="PF19029">
    <property type="entry name" value="DUF883_C"/>
    <property type="match status" value="1"/>
</dbReference>
<name>A0ABX0VN92_9ENTR</name>
<proteinExistence type="inferred from homology"/>
<evidence type="ECO:0000256" key="6">
    <source>
        <dbReference type="ARBA" id="ARBA00022989"/>
    </source>
</evidence>
<protein>
    <submittedName>
        <fullName evidence="11">DUF883 domain-containing protein</fullName>
    </submittedName>
</protein>
<evidence type="ECO:0000256" key="7">
    <source>
        <dbReference type="ARBA" id="ARBA00023136"/>
    </source>
</evidence>
<evidence type="ECO:0000256" key="8">
    <source>
        <dbReference type="SAM" id="Phobius"/>
    </source>
</evidence>
<evidence type="ECO:0000313" key="11">
    <source>
        <dbReference type="EMBL" id="NIY48530.1"/>
    </source>
</evidence>
<evidence type="ECO:0000259" key="9">
    <source>
        <dbReference type="Pfam" id="PF05957"/>
    </source>
</evidence>
<dbReference type="PANTHER" id="PTHR35893">
    <property type="entry name" value="INNER MEMBRANE PROTEIN-RELATED"/>
    <property type="match status" value="1"/>
</dbReference>
<evidence type="ECO:0000256" key="3">
    <source>
        <dbReference type="ARBA" id="ARBA00022475"/>
    </source>
</evidence>
<dbReference type="InterPro" id="IPR043605">
    <property type="entry name" value="DUF883_C"/>
</dbReference>
<accession>A0ABX0VN92</accession>
<dbReference type="Proteomes" id="UP000697927">
    <property type="component" value="Unassembled WGS sequence"/>
</dbReference>
<dbReference type="RefSeq" id="WP_167612484.1">
    <property type="nucleotide sequence ID" value="NZ_SOYS01000006.1"/>
</dbReference>
<keyword evidence="4" id="KW-0997">Cell inner membrane</keyword>
<keyword evidence="12" id="KW-1185">Reference proteome</keyword>
<dbReference type="InterPro" id="IPR010279">
    <property type="entry name" value="YqjD/ElaB"/>
</dbReference>
<dbReference type="Pfam" id="PF05957">
    <property type="entry name" value="DUF883"/>
    <property type="match status" value="1"/>
</dbReference>
<keyword evidence="3" id="KW-1003">Cell membrane</keyword>
<dbReference type="NCBIfam" id="NF007523">
    <property type="entry name" value="PRK10132.1"/>
    <property type="match status" value="1"/>
</dbReference>
<comment type="caution">
    <text evidence="11">The sequence shown here is derived from an EMBL/GenBank/DDBJ whole genome shotgun (WGS) entry which is preliminary data.</text>
</comment>
<evidence type="ECO:0000256" key="4">
    <source>
        <dbReference type="ARBA" id="ARBA00022519"/>
    </source>
</evidence>
<evidence type="ECO:0000313" key="12">
    <source>
        <dbReference type="Proteomes" id="UP000697927"/>
    </source>
</evidence>
<reference evidence="11 12" key="1">
    <citation type="journal article" date="2020" name="Microorganisms">
        <title>Polyphasic Characterisation of Cedecea colo sp. nov., a New Enteric Bacterium Isolated from the Koala Hindgut.</title>
        <authorList>
            <person name="Boath J.M."/>
            <person name="Dakhal S."/>
            <person name="Van T.T.H."/>
            <person name="Moore R.J."/>
            <person name="Dekiwadia C."/>
            <person name="Macreadie I.G."/>
        </authorList>
    </citation>
    <scope>NUCLEOTIDE SEQUENCE [LARGE SCALE GENOMIC DNA]</scope>
    <source>
        <strain evidence="11 12">ZA</strain>
    </source>
</reference>
<evidence type="ECO:0000256" key="1">
    <source>
        <dbReference type="ARBA" id="ARBA00004377"/>
    </source>
</evidence>
<gene>
    <name evidence="11" type="ORF">E2L00_13670</name>
</gene>
<comment type="subcellular location">
    <subcellularLocation>
        <location evidence="1">Cell inner membrane</location>
        <topology evidence="1">Single-pass membrane protein</topology>
    </subcellularLocation>
</comment>
<sequence>MLNRPNRNEVNEGVDDINHDVSQLADTLEEVLKSFGSDVKEEGEAARKKAESLLKETRARIQGRGRVKQAACDMVSCADTYVRDKPWHSVGIGAAVGLFLGALLTSRR</sequence>
<dbReference type="InterPro" id="IPR043604">
    <property type="entry name" value="DUF883_N"/>
</dbReference>
<evidence type="ECO:0000259" key="10">
    <source>
        <dbReference type="Pfam" id="PF19029"/>
    </source>
</evidence>
<dbReference type="PANTHER" id="PTHR35893:SF4">
    <property type="entry name" value="INNER MEMBRANE PROTEIN"/>
    <property type="match status" value="1"/>
</dbReference>